<proteinExistence type="inferred from homology"/>
<dbReference type="SUPFAM" id="SSF54117">
    <property type="entry name" value="Interleukin 8-like chemokines"/>
    <property type="match status" value="1"/>
</dbReference>
<keyword evidence="4" id="KW-0964">Secreted</keyword>
<dbReference type="InterPro" id="IPR001089">
    <property type="entry name" value="Chemokine_CXC"/>
</dbReference>
<evidence type="ECO:0000313" key="6">
    <source>
        <dbReference type="EMBL" id="MBN3281069.1"/>
    </source>
</evidence>
<keyword evidence="2 4" id="KW-0202">Cytokine</keyword>
<feature type="non-terminal residue" evidence="6">
    <location>
        <position position="118"/>
    </location>
</feature>
<dbReference type="Pfam" id="PF00048">
    <property type="entry name" value="IL8"/>
    <property type="match status" value="1"/>
</dbReference>
<dbReference type="EMBL" id="JAAWVQ010104912">
    <property type="protein sequence ID" value="MBN3281069.1"/>
    <property type="molecule type" value="Genomic_DNA"/>
</dbReference>
<dbReference type="Gene3D" id="2.40.50.40">
    <property type="match status" value="1"/>
</dbReference>
<feature type="domain" description="Chemokine interleukin-8-like" evidence="5">
    <location>
        <begin position="10"/>
        <end position="72"/>
    </location>
</feature>
<evidence type="ECO:0000256" key="2">
    <source>
        <dbReference type="ARBA" id="ARBA00022514"/>
    </source>
</evidence>
<keyword evidence="7" id="KW-1185">Reference proteome</keyword>
<sequence length="118" mass="13766">CSSGTSLYGKGRCICLKNGDDFVRGRNIVKLEVIPKSPMCDRLEIIVTMKGTAEQRCLNPQSKFVQNLVSTLRTRYTILKYDIYKKNGYICYLCQFYKIYIVHCEVFTEICKYQMHLL</sequence>
<dbReference type="CDD" id="cd00273">
    <property type="entry name" value="Chemokine_CXC"/>
    <property type="match status" value="1"/>
</dbReference>
<dbReference type="PROSITE" id="PS00471">
    <property type="entry name" value="SMALL_CYTOKINES_CXC"/>
    <property type="match status" value="1"/>
</dbReference>
<dbReference type="InterPro" id="IPR036048">
    <property type="entry name" value="Interleukin_8-like_sf"/>
</dbReference>
<keyword evidence="3" id="KW-1015">Disulfide bond</keyword>
<evidence type="ECO:0000256" key="4">
    <source>
        <dbReference type="RuleBase" id="RU361149"/>
    </source>
</evidence>
<dbReference type="PRINTS" id="PR00436">
    <property type="entry name" value="INTERLEUKIN8"/>
</dbReference>
<name>A0ABS2Y3R1_POLSP</name>
<feature type="non-terminal residue" evidence="6">
    <location>
        <position position="1"/>
    </location>
</feature>
<evidence type="ECO:0000259" key="5">
    <source>
        <dbReference type="SMART" id="SM00199"/>
    </source>
</evidence>
<dbReference type="InterPro" id="IPR033899">
    <property type="entry name" value="CXC_Chemokine_domain"/>
</dbReference>
<dbReference type="InterPro" id="IPR018048">
    <property type="entry name" value="Chemokine_CXC_CS"/>
</dbReference>
<protein>
    <recommendedName>
        <fullName evidence="4">C-X-C motif chemokine</fullName>
    </recommendedName>
</protein>
<dbReference type="InterPro" id="IPR001811">
    <property type="entry name" value="Chemokine_IL8-like_dom"/>
</dbReference>
<reference evidence="6" key="1">
    <citation type="journal article" date="2021" name="Cell">
        <title>Tracing the genetic footprints of vertebrate landing in non-teleost ray-finned fishes.</title>
        <authorList>
            <person name="Bi X."/>
            <person name="Wang K."/>
            <person name="Yang L."/>
            <person name="Pan H."/>
            <person name="Jiang H."/>
            <person name="Wei Q."/>
            <person name="Fang M."/>
            <person name="Yu H."/>
            <person name="Zhu C."/>
            <person name="Cai Y."/>
            <person name="He Y."/>
            <person name="Gan X."/>
            <person name="Zeng H."/>
            <person name="Yu D."/>
            <person name="Zhu Y."/>
            <person name="Jiang H."/>
            <person name="Qiu Q."/>
            <person name="Yang H."/>
            <person name="Zhang Y.E."/>
            <person name="Wang W."/>
            <person name="Zhu M."/>
            <person name="He S."/>
            <person name="Zhang G."/>
        </authorList>
    </citation>
    <scope>NUCLEOTIDE SEQUENCE</scope>
    <source>
        <strain evidence="6">Pddl_001</strain>
    </source>
</reference>
<evidence type="ECO:0000256" key="3">
    <source>
        <dbReference type="ARBA" id="ARBA00023157"/>
    </source>
</evidence>
<dbReference type="PRINTS" id="PR00437">
    <property type="entry name" value="SMALLCYTKCXC"/>
</dbReference>
<organism evidence="6 7">
    <name type="scientific">Polyodon spathula</name>
    <name type="common">North American paddlefish</name>
    <name type="synonym">Squalus spathula</name>
    <dbReference type="NCBI Taxonomy" id="7913"/>
    <lineage>
        <taxon>Eukaryota</taxon>
        <taxon>Metazoa</taxon>
        <taxon>Chordata</taxon>
        <taxon>Craniata</taxon>
        <taxon>Vertebrata</taxon>
        <taxon>Euteleostomi</taxon>
        <taxon>Actinopterygii</taxon>
        <taxon>Chondrostei</taxon>
        <taxon>Acipenseriformes</taxon>
        <taxon>Polyodontidae</taxon>
        <taxon>Polyodon</taxon>
    </lineage>
</organism>
<evidence type="ECO:0000256" key="1">
    <source>
        <dbReference type="ARBA" id="ARBA00010665"/>
    </source>
</evidence>
<comment type="subcellular location">
    <subcellularLocation>
        <location evidence="4">Secreted</location>
    </subcellularLocation>
</comment>
<dbReference type="SMART" id="SM00199">
    <property type="entry name" value="SCY"/>
    <property type="match status" value="1"/>
</dbReference>
<keyword evidence="4" id="KW-0145">Chemotaxis</keyword>
<accession>A0ABS2Y3R1</accession>
<comment type="similarity">
    <text evidence="1 4">Belongs to the intercrine alpha (chemokine CxC) family.</text>
</comment>
<gene>
    <name evidence="6" type="primary">Cxcl10</name>
    <name evidence="6" type="ORF">GTO93_0015893</name>
</gene>
<evidence type="ECO:0000313" key="7">
    <source>
        <dbReference type="Proteomes" id="UP001166093"/>
    </source>
</evidence>
<comment type="caution">
    <text evidence="6">The sequence shown here is derived from an EMBL/GenBank/DDBJ whole genome shotgun (WGS) entry which is preliminary data.</text>
</comment>
<dbReference type="Proteomes" id="UP001166093">
    <property type="component" value="Unassembled WGS sequence"/>
</dbReference>